<dbReference type="Gene3D" id="1.10.340.70">
    <property type="match status" value="1"/>
</dbReference>
<dbReference type="GO" id="GO:0015074">
    <property type="term" value="P:DNA integration"/>
    <property type="evidence" value="ECO:0007669"/>
    <property type="project" value="InterPro"/>
</dbReference>
<keyword evidence="3" id="KW-0540">Nuclease</keyword>
<dbReference type="SUPFAM" id="SSF53098">
    <property type="entry name" value="Ribonuclease H-like"/>
    <property type="match status" value="2"/>
</dbReference>
<accession>A0A1A7XUE9</accession>
<keyword evidence="1" id="KW-0808">Transferase</keyword>
<dbReference type="GO" id="GO:0035613">
    <property type="term" value="F:RNA stem-loop binding"/>
    <property type="evidence" value="ECO:0007669"/>
    <property type="project" value="TreeGrafter"/>
</dbReference>
<feature type="compositionally biased region" description="Basic and acidic residues" evidence="7">
    <location>
        <begin position="85"/>
        <end position="96"/>
    </location>
</feature>
<dbReference type="PROSITE" id="PS50879">
    <property type="entry name" value="RNASE_H_1"/>
    <property type="match status" value="1"/>
</dbReference>
<sequence length="525" mass="59379">PEKEKFLLWEKELAAWHRYWFQIMCLADGQPLLLFTREPELWNFKTSHTIPGRALASRNEKWDAMLLDPTVSIVPEGINLKPKRVKEPEPPRDPEKGITYYTDGSKTQSDDMAYWVWIKYVNNRKTSQKKGRIAGSAQKAELTAVLEAMVHHVRAHGKTPALIISDSDWVCKGVNNELPTWEKHGMTKGQTGSPVKFTDEWALIANCLRKGDFQVQHQRAHTLEETAGAQGNAAADRLAQARLVRLVLHNSEEPDCELVKKLHEKLGHLGFQRLKKWCLQEALFIPRLKEVLREVKSRCTVCVELGKQPTEKVVGDRIGPEGLISVSCDIGELRRTRRGNRYFLVVKGNRGESIGCMFPLPNMKAGKIADCMVRLLASFPAIRAIRMDNAPHFKNKVVLELLENEGLLVQWSIPYKPHTNGVAERAVRTVKETIKALNLKEWDAPGAVLAINRALMEPHLRQEKTKTAPSVSPQGEQEESYLHKRPQDGKIEETRGIREGNAIRKTGPGSGQIWLGDCKKMVPHN</sequence>
<keyword evidence="2" id="KW-0548">Nucleotidyltransferase</keyword>
<gene>
    <name evidence="10" type="primary">BX927253.1</name>
</gene>
<evidence type="ECO:0000313" key="10">
    <source>
        <dbReference type="EMBL" id="SBP21706.1"/>
    </source>
</evidence>
<keyword evidence="5" id="KW-0378">Hydrolase</keyword>
<evidence type="ECO:0000259" key="8">
    <source>
        <dbReference type="PROSITE" id="PS50879"/>
    </source>
</evidence>
<evidence type="ECO:0000256" key="6">
    <source>
        <dbReference type="ARBA" id="ARBA00022918"/>
    </source>
</evidence>
<evidence type="ECO:0000256" key="1">
    <source>
        <dbReference type="ARBA" id="ARBA00022679"/>
    </source>
</evidence>
<evidence type="ECO:0000256" key="3">
    <source>
        <dbReference type="ARBA" id="ARBA00022722"/>
    </source>
</evidence>
<organism evidence="10">
    <name type="scientific">Iconisemion striatum</name>
    <dbReference type="NCBI Taxonomy" id="60296"/>
    <lineage>
        <taxon>Eukaryota</taxon>
        <taxon>Metazoa</taxon>
        <taxon>Chordata</taxon>
        <taxon>Craniata</taxon>
        <taxon>Vertebrata</taxon>
        <taxon>Euteleostomi</taxon>
        <taxon>Actinopterygii</taxon>
        <taxon>Neopterygii</taxon>
        <taxon>Teleostei</taxon>
        <taxon>Neoteleostei</taxon>
        <taxon>Acanthomorphata</taxon>
        <taxon>Ovalentaria</taxon>
        <taxon>Atherinomorphae</taxon>
        <taxon>Cyprinodontiformes</taxon>
        <taxon>Nothobranchiidae</taxon>
        <taxon>Iconisemion</taxon>
    </lineage>
</organism>
<feature type="domain" description="Integrase catalytic" evidence="9">
    <location>
        <begin position="305"/>
        <end position="481"/>
    </location>
</feature>
<dbReference type="InterPro" id="IPR001584">
    <property type="entry name" value="Integrase_cat-core"/>
</dbReference>
<feature type="region of interest" description="Disordered" evidence="7">
    <location>
        <begin position="82"/>
        <end position="102"/>
    </location>
</feature>
<proteinExistence type="predicted"/>
<evidence type="ECO:0000256" key="5">
    <source>
        <dbReference type="ARBA" id="ARBA00022801"/>
    </source>
</evidence>
<dbReference type="GO" id="GO:0004523">
    <property type="term" value="F:RNA-DNA hybrid ribonuclease activity"/>
    <property type="evidence" value="ECO:0007669"/>
    <property type="project" value="InterPro"/>
</dbReference>
<evidence type="ECO:0000256" key="2">
    <source>
        <dbReference type="ARBA" id="ARBA00022695"/>
    </source>
</evidence>
<dbReference type="PROSITE" id="PS50994">
    <property type="entry name" value="INTEGRASE"/>
    <property type="match status" value="1"/>
</dbReference>
<evidence type="ECO:0000259" key="9">
    <source>
        <dbReference type="PROSITE" id="PS50994"/>
    </source>
</evidence>
<keyword evidence="4" id="KW-0255">Endonuclease</keyword>
<evidence type="ECO:0000256" key="4">
    <source>
        <dbReference type="ARBA" id="ARBA00022759"/>
    </source>
</evidence>
<dbReference type="Gene3D" id="3.30.420.10">
    <property type="entry name" value="Ribonuclease H-like superfamily/Ribonuclease H"/>
    <property type="match status" value="2"/>
</dbReference>
<dbReference type="PANTHER" id="PTHR41694">
    <property type="entry name" value="ENDOGENOUS RETROVIRUS GROUP K MEMBER POL PROTEIN"/>
    <property type="match status" value="1"/>
</dbReference>
<reference evidence="10" key="1">
    <citation type="submission" date="2016-05" db="EMBL/GenBank/DDBJ databases">
        <authorList>
            <person name="Lavstsen T."/>
            <person name="Jespersen J.S."/>
        </authorList>
    </citation>
    <scope>NUCLEOTIDE SEQUENCE</scope>
    <source>
        <tissue evidence="10">Brain</tissue>
    </source>
</reference>
<dbReference type="Pfam" id="PF00075">
    <property type="entry name" value="RNase_H"/>
    <property type="match status" value="1"/>
</dbReference>
<evidence type="ECO:0000256" key="7">
    <source>
        <dbReference type="SAM" id="MobiDB-lite"/>
    </source>
</evidence>
<dbReference type="GO" id="GO:0003964">
    <property type="term" value="F:RNA-directed DNA polymerase activity"/>
    <property type="evidence" value="ECO:0007669"/>
    <property type="project" value="UniProtKB-KW"/>
</dbReference>
<name>A0A1A7XUE9_9TELE</name>
<protein>
    <submittedName>
        <fullName evidence="10">Uncharacterized protein</fullName>
    </submittedName>
</protein>
<dbReference type="EMBL" id="HADW01020306">
    <property type="protein sequence ID" value="SBP21706.1"/>
    <property type="molecule type" value="Transcribed_RNA"/>
</dbReference>
<dbReference type="InterPro" id="IPR012337">
    <property type="entry name" value="RNaseH-like_sf"/>
</dbReference>
<dbReference type="AlphaFoldDB" id="A0A1A7XUE9"/>
<dbReference type="InterPro" id="IPR036397">
    <property type="entry name" value="RNaseH_sf"/>
</dbReference>
<feature type="non-terminal residue" evidence="10">
    <location>
        <position position="1"/>
    </location>
</feature>
<feature type="region of interest" description="Disordered" evidence="7">
    <location>
        <begin position="461"/>
        <end position="516"/>
    </location>
</feature>
<reference evidence="10" key="2">
    <citation type="submission" date="2016-06" db="EMBL/GenBank/DDBJ databases">
        <title>The genome of a short-lived fish provides insights into sex chromosome evolution and the genetic control of aging.</title>
        <authorList>
            <person name="Reichwald K."/>
            <person name="Felder M."/>
            <person name="Petzold A."/>
            <person name="Koch P."/>
            <person name="Groth M."/>
            <person name="Platzer M."/>
        </authorList>
    </citation>
    <scope>NUCLEOTIDE SEQUENCE</scope>
    <source>
        <tissue evidence="10">Brain</tissue>
    </source>
</reference>
<dbReference type="InterPro" id="IPR002156">
    <property type="entry name" value="RNaseH_domain"/>
</dbReference>
<dbReference type="PANTHER" id="PTHR41694:SF3">
    <property type="entry name" value="RNA-DIRECTED DNA POLYMERASE-RELATED"/>
    <property type="match status" value="1"/>
</dbReference>
<feature type="compositionally biased region" description="Basic and acidic residues" evidence="7">
    <location>
        <begin position="480"/>
        <end position="502"/>
    </location>
</feature>
<keyword evidence="6" id="KW-0695">RNA-directed DNA polymerase</keyword>
<feature type="domain" description="RNase H type-1" evidence="8">
    <location>
        <begin position="94"/>
        <end position="244"/>
    </location>
</feature>